<evidence type="ECO:0000256" key="5">
    <source>
        <dbReference type="ARBA" id="ARBA00022777"/>
    </source>
</evidence>
<dbReference type="GO" id="GO:0005524">
    <property type="term" value="F:ATP binding"/>
    <property type="evidence" value="ECO:0007669"/>
    <property type="project" value="UniProtKB-KW"/>
</dbReference>
<dbReference type="PANTHER" id="PTHR44757">
    <property type="entry name" value="DIGUANYLATE CYCLASE DGCP"/>
    <property type="match status" value="1"/>
</dbReference>
<dbReference type="SMART" id="SM00052">
    <property type="entry name" value="EAL"/>
    <property type="match status" value="1"/>
</dbReference>
<dbReference type="RefSeq" id="WP_148637330.1">
    <property type="nucleotide sequence ID" value="NZ_VSLA01000013.1"/>
</dbReference>
<dbReference type="GO" id="GO:0000160">
    <property type="term" value="P:phosphorelay signal transduction system"/>
    <property type="evidence" value="ECO:0007669"/>
    <property type="project" value="UniProtKB-KW"/>
</dbReference>
<dbReference type="PANTHER" id="PTHR44757:SF2">
    <property type="entry name" value="BIOFILM ARCHITECTURE MAINTENANCE PROTEIN MBAA"/>
    <property type="match status" value="1"/>
</dbReference>
<dbReference type="SUPFAM" id="SSF55785">
    <property type="entry name" value="PYP-like sensor domain (PAS domain)"/>
    <property type="match status" value="1"/>
</dbReference>
<dbReference type="SUPFAM" id="SSF55073">
    <property type="entry name" value="Nucleotide cyclase"/>
    <property type="match status" value="1"/>
</dbReference>
<dbReference type="Pfam" id="PF21623">
    <property type="entry name" value="HK_sensor_dom_bact"/>
    <property type="match status" value="1"/>
</dbReference>
<evidence type="ECO:0000256" key="3">
    <source>
        <dbReference type="ARBA" id="ARBA00022679"/>
    </source>
</evidence>
<dbReference type="SUPFAM" id="SSF103190">
    <property type="entry name" value="Sensory domain-like"/>
    <property type="match status" value="2"/>
</dbReference>
<dbReference type="Pfam" id="PF00990">
    <property type="entry name" value="GGDEF"/>
    <property type="match status" value="1"/>
</dbReference>
<dbReference type="SMART" id="SM00267">
    <property type="entry name" value="GGDEF"/>
    <property type="match status" value="1"/>
</dbReference>
<organism evidence="12 13">
    <name type="scientific">Acetobacterium wieringae</name>
    <dbReference type="NCBI Taxonomy" id="52694"/>
    <lineage>
        <taxon>Bacteria</taxon>
        <taxon>Bacillati</taxon>
        <taxon>Bacillota</taxon>
        <taxon>Clostridia</taxon>
        <taxon>Eubacteriales</taxon>
        <taxon>Eubacteriaceae</taxon>
        <taxon>Acetobacterium</taxon>
    </lineage>
</organism>
<feature type="domain" description="EAL" evidence="10">
    <location>
        <begin position="663"/>
        <end position="916"/>
    </location>
</feature>
<dbReference type="InterPro" id="IPR000160">
    <property type="entry name" value="GGDEF_dom"/>
</dbReference>
<gene>
    <name evidence="12" type="ORF">FXB42_07510</name>
</gene>
<evidence type="ECO:0000313" key="12">
    <source>
        <dbReference type="EMBL" id="TYC85719.1"/>
    </source>
</evidence>
<evidence type="ECO:0000259" key="9">
    <source>
        <dbReference type="PROSITE" id="PS50112"/>
    </source>
</evidence>
<comment type="subcellular location">
    <subcellularLocation>
        <location evidence="1">Membrane</location>
    </subcellularLocation>
</comment>
<dbReference type="Proteomes" id="UP000322619">
    <property type="component" value="Unassembled WGS sequence"/>
</dbReference>
<dbReference type="PROSITE" id="PS50112">
    <property type="entry name" value="PAS"/>
    <property type="match status" value="1"/>
</dbReference>
<dbReference type="CDD" id="cd01948">
    <property type="entry name" value="EAL"/>
    <property type="match status" value="1"/>
</dbReference>
<evidence type="ECO:0000259" key="11">
    <source>
        <dbReference type="PROSITE" id="PS50887"/>
    </source>
</evidence>
<evidence type="ECO:0000256" key="1">
    <source>
        <dbReference type="ARBA" id="ARBA00004370"/>
    </source>
</evidence>
<dbReference type="Gene3D" id="3.30.70.270">
    <property type="match status" value="1"/>
</dbReference>
<keyword evidence="2" id="KW-0597">Phosphoprotein</keyword>
<dbReference type="AlphaFoldDB" id="A0A5D0WNJ6"/>
<keyword evidence="3" id="KW-0808">Transferase</keyword>
<dbReference type="NCBIfam" id="TIGR00229">
    <property type="entry name" value="sensory_box"/>
    <property type="match status" value="1"/>
</dbReference>
<dbReference type="Gene3D" id="3.30.450.20">
    <property type="entry name" value="PAS domain"/>
    <property type="match status" value="3"/>
</dbReference>
<dbReference type="NCBIfam" id="TIGR00254">
    <property type="entry name" value="GGDEF"/>
    <property type="match status" value="1"/>
</dbReference>
<dbReference type="CDD" id="cd00130">
    <property type="entry name" value="PAS"/>
    <property type="match status" value="1"/>
</dbReference>
<dbReference type="InterPro" id="IPR029151">
    <property type="entry name" value="Sensor-like_sf"/>
</dbReference>
<reference evidence="12 13" key="1">
    <citation type="submission" date="2019-08" db="EMBL/GenBank/DDBJ databases">
        <title>Isolation and enrichment of carboxydotrophic bacteria from anaerobic sludge for the production of bio-based chemicals from syngas.</title>
        <authorList>
            <person name="Antares A.L."/>
            <person name="Moreira J."/>
            <person name="Diender M."/>
            <person name="Parshina S.N."/>
            <person name="Stams A.J.M."/>
            <person name="Alves M."/>
            <person name="Alves J.I."/>
            <person name="Sousa D.Z."/>
        </authorList>
    </citation>
    <scope>NUCLEOTIDE SEQUENCE [LARGE SCALE GENOMIC DNA]</scope>
    <source>
        <strain evidence="12 13">JM</strain>
    </source>
</reference>
<keyword evidence="5" id="KW-0418">Kinase</keyword>
<dbReference type="GO" id="GO:0016301">
    <property type="term" value="F:kinase activity"/>
    <property type="evidence" value="ECO:0007669"/>
    <property type="project" value="UniProtKB-KW"/>
</dbReference>
<dbReference type="InterPro" id="IPR035919">
    <property type="entry name" value="EAL_sf"/>
</dbReference>
<keyword evidence="4" id="KW-0547">Nucleotide-binding</keyword>
<dbReference type="PROSITE" id="PS50887">
    <property type="entry name" value="GGDEF"/>
    <property type="match status" value="1"/>
</dbReference>
<evidence type="ECO:0000256" key="6">
    <source>
        <dbReference type="ARBA" id="ARBA00022840"/>
    </source>
</evidence>
<evidence type="ECO:0000256" key="4">
    <source>
        <dbReference type="ARBA" id="ARBA00022741"/>
    </source>
</evidence>
<evidence type="ECO:0000256" key="2">
    <source>
        <dbReference type="ARBA" id="ARBA00022553"/>
    </source>
</evidence>
<dbReference type="Pfam" id="PF13426">
    <property type="entry name" value="PAS_9"/>
    <property type="match status" value="1"/>
</dbReference>
<comment type="caution">
    <text evidence="12">The sequence shown here is derived from an EMBL/GenBank/DDBJ whole genome shotgun (WGS) entry which is preliminary data.</text>
</comment>
<dbReference type="Gene3D" id="3.20.20.450">
    <property type="entry name" value="EAL domain"/>
    <property type="match status" value="1"/>
</dbReference>
<name>A0A5D0WNJ6_9FIRM</name>
<evidence type="ECO:0000256" key="7">
    <source>
        <dbReference type="ARBA" id="ARBA00023012"/>
    </source>
</evidence>
<protein>
    <submittedName>
        <fullName evidence="12">EAL domain-containing protein</fullName>
    </submittedName>
</protein>
<feature type="domain" description="PAS" evidence="9">
    <location>
        <begin position="367"/>
        <end position="437"/>
    </location>
</feature>
<feature type="transmembrane region" description="Helical" evidence="8">
    <location>
        <begin position="27"/>
        <end position="50"/>
    </location>
</feature>
<dbReference type="InterPro" id="IPR052155">
    <property type="entry name" value="Biofilm_reg_signaling"/>
</dbReference>
<keyword evidence="6" id="KW-0067">ATP-binding</keyword>
<dbReference type="InterPro" id="IPR001633">
    <property type="entry name" value="EAL_dom"/>
</dbReference>
<dbReference type="InterPro" id="IPR035965">
    <property type="entry name" value="PAS-like_dom_sf"/>
</dbReference>
<keyword evidence="7" id="KW-0902">Two-component regulatory system</keyword>
<dbReference type="SUPFAM" id="SSF141868">
    <property type="entry name" value="EAL domain-like"/>
    <property type="match status" value="1"/>
</dbReference>
<dbReference type="InterPro" id="IPR029787">
    <property type="entry name" value="Nucleotide_cyclase"/>
</dbReference>
<dbReference type="GO" id="GO:0016020">
    <property type="term" value="C:membrane"/>
    <property type="evidence" value="ECO:0007669"/>
    <property type="project" value="UniProtKB-SubCell"/>
</dbReference>
<dbReference type="CDD" id="cd01949">
    <property type="entry name" value="GGDEF"/>
    <property type="match status" value="1"/>
</dbReference>
<keyword evidence="8" id="KW-0812">Transmembrane</keyword>
<proteinExistence type="predicted"/>
<evidence type="ECO:0000256" key="8">
    <source>
        <dbReference type="SAM" id="Phobius"/>
    </source>
</evidence>
<dbReference type="InterPro" id="IPR043128">
    <property type="entry name" value="Rev_trsase/Diguanyl_cyclase"/>
</dbReference>
<sequence>MNGKETIITKIERIVMMDSKNKRIKQMLTNFLMIFVPGLLIVTIFAGIFININIENGKNIIKIRQLNNSEIVGVNVNSIFEDIKSDGNIILNSSEIRAYVGNMTDANVQNELKRIFSNMMTNKKIYDSIRFIGVDGYEKVRVNEVENGTTAVADSELEYKGDQTYFQEGIKLNPGEIYISPMDLSMKSGVVETPLKPLMRLVLPVFNDKNERQGILVLNYLAKNMLDQIENDSKSNMDMKILLLNNEGYYLLSENSDKDFSFMYGDQQRISFSQENPEIWQAILNKGSGYYDDGRDLYFYTPIYPLKGYQNLHWVLVGAVPLDVLGVFTNEDNRTIVLIAVLLILVLCIISVIVSWLLLIRKEARSREKITDGIFKNAKEGIMIMDADMQIVYVNKAFSTITGYSEGEALGKKPIDLKTAKTLREIYSKIWETVNEEGNWKGEITDQRKDGTTYPKYISISKMFDRKSNTLSNFLEVFEDLTSVRITEEAINKIKHYDEATGLPTQVLFEMKVREYIKQIDRMAVVVLQVTNFNTLYDNLGKKSGAILINEVSRRIQTFLSATDLLGILHKDQFIMARINSNDKLEMGHLMNKMITYIREPIEIDTEKVYLNVSIGIAVFQDDSADLEKLIEYANIAKNYALQTGDNTYVFYEKEIRENYLNNLKLETELRSALENNELSLNYQPQVQVGSRAIIASEALLRWHNKNLGQVSPGDFIPVAERTNLIIPIGNWVLEEAIRQNQKWQQLTNEPLGVAVNLSPVQFKKSDLPKIIKELLEKYQMPAELLEIEITEGILVENMVGTGSQLEQIKALGVKVAIDDFGTGYSSLKYLQNLNFDKLKIDREFIKDYPENDSGSIAKTILNLAAQLELHVIAEGVETHEQFLFLKENNCHEIQGYYFSKPLSVKDFEILITEQNQVD</sequence>
<dbReference type="InterPro" id="IPR048760">
    <property type="entry name" value="VP0354-like_sensor_dom"/>
</dbReference>
<evidence type="ECO:0000259" key="10">
    <source>
        <dbReference type="PROSITE" id="PS50883"/>
    </source>
</evidence>
<keyword evidence="8" id="KW-0472">Membrane</keyword>
<dbReference type="SMART" id="SM00091">
    <property type="entry name" value="PAS"/>
    <property type="match status" value="1"/>
</dbReference>
<dbReference type="InterPro" id="IPR000014">
    <property type="entry name" value="PAS"/>
</dbReference>
<keyword evidence="8" id="KW-1133">Transmembrane helix</keyword>
<accession>A0A5D0WNJ6</accession>
<dbReference type="EMBL" id="VSLA01000013">
    <property type="protein sequence ID" value="TYC85719.1"/>
    <property type="molecule type" value="Genomic_DNA"/>
</dbReference>
<evidence type="ECO:0000313" key="13">
    <source>
        <dbReference type="Proteomes" id="UP000322619"/>
    </source>
</evidence>
<dbReference type="Pfam" id="PF00563">
    <property type="entry name" value="EAL"/>
    <property type="match status" value="1"/>
</dbReference>
<feature type="domain" description="GGDEF" evidence="11">
    <location>
        <begin position="521"/>
        <end position="654"/>
    </location>
</feature>
<dbReference type="PROSITE" id="PS50883">
    <property type="entry name" value="EAL"/>
    <property type="match status" value="1"/>
</dbReference>
<feature type="transmembrane region" description="Helical" evidence="8">
    <location>
        <begin position="336"/>
        <end position="359"/>
    </location>
</feature>